<dbReference type="Gene3D" id="3.80.10.10">
    <property type="entry name" value="Ribonuclease Inhibitor"/>
    <property type="match status" value="1"/>
</dbReference>
<dbReference type="EMBL" id="PJQD01000020">
    <property type="protein sequence ID" value="POY75008.1"/>
    <property type="molecule type" value="Genomic_DNA"/>
</dbReference>
<sequence>MTSTASATPRLSLFACLPDELIETIGRDVYGDPEEWSLEGLDALRCLAQVDRRTRRILQPLCWKTLYVSMGARDYAQLAQLLATFGPLVTSLVFDSSQQPPEKPDAVRLQALETALGHCPSLDSVYFSHDTALRHDDNVYRPWNAASISHQCVARALVPLASRLRRLECSGRYADLRFYAHAFALLLPSAANLQSVHLPISGSGYATQLLLQCAQALMQMTEVRALILHLDVLLHADQFRLPHLEHADLYYLGDDPEFPAYLQSFLRSVSSTLRHLAIRLPPADIVLPNFASPIVFPRLESLRLCGLSTTNFMLNLTSATPTLRSICICTLDADTFDVIRAFCEKATTKSWRKLVFVEACCESGGSSKAVFERLAAWATSCGAHVEIEDKVSWDARKLEESQRRAGLRPCFV</sequence>
<keyword evidence="2" id="KW-1185">Reference proteome</keyword>
<evidence type="ECO:0000313" key="2">
    <source>
        <dbReference type="Proteomes" id="UP000237144"/>
    </source>
</evidence>
<proteinExistence type="predicted"/>
<dbReference type="Proteomes" id="UP000237144">
    <property type="component" value="Unassembled WGS sequence"/>
</dbReference>
<comment type="caution">
    <text evidence="1">The sequence shown here is derived from an EMBL/GenBank/DDBJ whole genome shotgun (WGS) entry which is preliminary data.</text>
</comment>
<evidence type="ECO:0008006" key="3">
    <source>
        <dbReference type="Google" id="ProtNLM"/>
    </source>
</evidence>
<dbReference type="InterPro" id="IPR032675">
    <property type="entry name" value="LRR_dom_sf"/>
</dbReference>
<name>A0A2S5BE20_9BASI</name>
<dbReference type="AlphaFoldDB" id="A0A2S5BE20"/>
<accession>A0A2S5BE20</accession>
<organism evidence="1 2">
    <name type="scientific">Rhodotorula taiwanensis</name>
    <dbReference type="NCBI Taxonomy" id="741276"/>
    <lineage>
        <taxon>Eukaryota</taxon>
        <taxon>Fungi</taxon>
        <taxon>Dikarya</taxon>
        <taxon>Basidiomycota</taxon>
        <taxon>Pucciniomycotina</taxon>
        <taxon>Microbotryomycetes</taxon>
        <taxon>Sporidiobolales</taxon>
        <taxon>Sporidiobolaceae</taxon>
        <taxon>Rhodotorula</taxon>
    </lineage>
</organism>
<evidence type="ECO:0000313" key="1">
    <source>
        <dbReference type="EMBL" id="POY75008.1"/>
    </source>
</evidence>
<gene>
    <name evidence="1" type="ORF">BMF94_1984</name>
</gene>
<protein>
    <recommendedName>
        <fullName evidence="3">F-box domain-containing protein</fullName>
    </recommendedName>
</protein>
<reference evidence="1 2" key="1">
    <citation type="journal article" date="2018" name="Front. Microbiol.">
        <title>Prospects for Fungal Bioremediation of Acidic Radioactive Waste Sites: Characterization and Genome Sequence of Rhodotorula taiwanensis MD1149.</title>
        <authorList>
            <person name="Tkavc R."/>
            <person name="Matrosova V.Y."/>
            <person name="Grichenko O.E."/>
            <person name="Gostincar C."/>
            <person name="Volpe R.P."/>
            <person name="Klimenkova P."/>
            <person name="Gaidamakova E.K."/>
            <person name="Zhou C.E."/>
            <person name="Stewart B.J."/>
            <person name="Lyman M.G."/>
            <person name="Malfatti S.A."/>
            <person name="Rubinfeld B."/>
            <person name="Courtot M."/>
            <person name="Singh J."/>
            <person name="Dalgard C.L."/>
            <person name="Hamilton T."/>
            <person name="Frey K.G."/>
            <person name="Gunde-Cimerman N."/>
            <person name="Dugan L."/>
            <person name="Daly M.J."/>
        </authorList>
    </citation>
    <scope>NUCLEOTIDE SEQUENCE [LARGE SCALE GENOMIC DNA]</scope>
    <source>
        <strain evidence="1 2">MD1149</strain>
    </source>
</reference>